<dbReference type="EMBL" id="FWFV01000009">
    <property type="protein sequence ID" value="SLN61067.1"/>
    <property type="molecule type" value="Genomic_DNA"/>
</dbReference>
<dbReference type="OrthoDB" id="9803030at2"/>
<dbReference type="RefSeq" id="WP_085855029.1">
    <property type="nucleotide sequence ID" value="NZ_FOPF01000010.1"/>
</dbReference>
<protein>
    <submittedName>
        <fullName evidence="6">Hydrogen peroxide-inducible genes activator</fullName>
    </submittedName>
</protein>
<keyword evidence="2" id="KW-0805">Transcription regulation</keyword>
<accession>A0A1Y5TD64</accession>
<dbReference type="Pfam" id="PF03466">
    <property type="entry name" value="LysR_substrate"/>
    <property type="match status" value="1"/>
</dbReference>
<dbReference type="Pfam" id="PF00126">
    <property type="entry name" value="HTH_1"/>
    <property type="match status" value="2"/>
</dbReference>
<evidence type="ECO:0000313" key="7">
    <source>
        <dbReference type="Proteomes" id="UP000193870"/>
    </source>
</evidence>
<organism evidence="6 7">
    <name type="scientific">Palleronia marisminoris</name>
    <dbReference type="NCBI Taxonomy" id="315423"/>
    <lineage>
        <taxon>Bacteria</taxon>
        <taxon>Pseudomonadati</taxon>
        <taxon>Pseudomonadota</taxon>
        <taxon>Alphaproteobacteria</taxon>
        <taxon>Rhodobacterales</taxon>
        <taxon>Roseobacteraceae</taxon>
        <taxon>Palleronia</taxon>
    </lineage>
</organism>
<keyword evidence="7" id="KW-1185">Reference proteome</keyword>
<name>A0A1Y5TD64_9RHOB</name>
<dbReference type="SUPFAM" id="SSF53850">
    <property type="entry name" value="Periplasmic binding protein-like II"/>
    <property type="match status" value="1"/>
</dbReference>
<dbReference type="PANTHER" id="PTHR30126:SF98">
    <property type="entry name" value="HTH-TYPE TRANSCRIPTIONAL ACTIVATOR BAUR"/>
    <property type="match status" value="1"/>
</dbReference>
<dbReference type="AlphaFoldDB" id="A0A1Y5TD64"/>
<gene>
    <name evidence="6" type="primary">oxyR</name>
    <name evidence="6" type="ORF">PAM7066_03037</name>
</gene>
<dbReference type="InterPro" id="IPR036390">
    <property type="entry name" value="WH_DNA-bd_sf"/>
</dbReference>
<dbReference type="PROSITE" id="PS50931">
    <property type="entry name" value="HTH_LYSR"/>
    <property type="match status" value="2"/>
</dbReference>
<evidence type="ECO:0000256" key="3">
    <source>
        <dbReference type="ARBA" id="ARBA00023125"/>
    </source>
</evidence>
<dbReference type="SUPFAM" id="SSF46785">
    <property type="entry name" value="Winged helix' DNA-binding domain"/>
    <property type="match status" value="2"/>
</dbReference>
<comment type="similarity">
    <text evidence="1">Belongs to the LysR transcriptional regulatory family.</text>
</comment>
<dbReference type="Proteomes" id="UP000193870">
    <property type="component" value="Unassembled WGS sequence"/>
</dbReference>
<dbReference type="Gene3D" id="1.10.10.10">
    <property type="entry name" value="Winged helix-like DNA-binding domain superfamily/Winged helix DNA-binding domain"/>
    <property type="match status" value="2"/>
</dbReference>
<dbReference type="GO" id="GO:0003700">
    <property type="term" value="F:DNA-binding transcription factor activity"/>
    <property type="evidence" value="ECO:0007669"/>
    <property type="project" value="InterPro"/>
</dbReference>
<dbReference type="GO" id="GO:0000976">
    <property type="term" value="F:transcription cis-regulatory region binding"/>
    <property type="evidence" value="ECO:0007669"/>
    <property type="project" value="TreeGrafter"/>
</dbReference>
<dbReference type="PANTHER" id="PTHR30126">
    <property type="entry name" value="HTH-TYPE TRANSCRIPTIONAL REGULATOR"/>
    <property type="match status" value="1"/>
</dbReference>
<keyword evidence="4" id="KW-0804">Transcription</keyword>
<evidence type="ECO:0000256" key="2">
    <source>
        <dbReference type="ARBA" id="ARBA00023015"/>
    </source>
</evidence>
<evidence type="ECO:0000256" key="4">
    <source>
        <dbReference type="ARBA" id="ARBA00023163"/>
    </source>
</evidence>
<feature type="domain" description="HTH lysR-type" evidence="5">
    <location>
        <begin position="4"/>
        <end position="61"/>
    </location>
</feature>
<evidence type="ECO:0000313" key="6">
    <source>
        <dbReference type="EMBL" id="SLN61067.1"/>
    </source>
</evidence>
<dbReference type="STRING" id="315423.SAMN04488020_11041"/>
<dbReference type="InterPro" id="IPR000847">
    <property type="entry name" value="LysR_HTH_N"/>
</dbReference>
<reference evidence="6 7" key="1">
    <citation type="submission" date="2017-03" db="EMBL/GenBank/DDBJ databases">
        <authorList>
            <person name="Afonso C.L."/>
            <person name="Miller P.J."/>
            <person name="Scott M.A."/>
            <person name="Spackman E."/>
            <person name="Goraichik I."/>
            <person name="Dimitrov K.M."/>
            <person name="Suarez D.L."/>
            <person name="Swayne D.E."/>
        </authorList>
    </citation>
    <scope>NUCLEOTIDE SEQUENCE [LARGE SCALE GENOMIC DNA]</scope>
    <source>
        <strain evidence="6 7">CECT 7066</strain>
    </source>
</reference>
<evidence type="ECO:0000259" key="5">
    <source>
        <dbReference type="PROSITE" id="PS50931"/>
    </source>
</evidence>
<feature type="domain" description="HTH lysR-type" evidence="5">
    <location>
        <begin position="97"/>
        <end position="150"/>
    </location>
</feature>
<dbReference type="PRINTS" id="PR00039">
    <property type="entry name" value="HTHLYSR"/>
</dbReference>
<evidence type="ECO:0000256" key="1">
    <source>
        <dbReference type="ARBA" id="ARBA00009437"/>
    </source>
</evidence>
<proteinExistence type="inferred from homology"/>
<sequence>MIATNLRHLRLFLAVAETRSLTRASARLHVSQPAVTQAIRKLERVSGGMLFERTGAGFFVTPRGEALAARLSRAFAILDPVLADVSPRLKLTATRAQLQALIALHETENYTLAARRLGHAQPTVHRAVAQIEREAGRRLFERTSFGMTSSRLAATVARAALLAFREFELAEADLAELDGGVAGRIVIGALPMARSVLLPRALAILHAERPQQRIRVVDGLYDELLTELRRGDLDVIVGALRDPAPIGDVVQERLFDDRLAVIAGPTHPLVDAIRLGRADLHGVPWVVPRSGTPSRVHFDAWFGENAPQNVIEAGSILLMREILAHGRHLGCISALQAQAEIAKGLVSEIDVDATWPNRPIGLAYRGSWVATRQQARLLELLRTPAS</sequence>
<keyword evidence="3" id="KW-0238">DNA-binding</keyword>
<dbReference type="Gene3D" id="3.40.190.10">
    <property type="entry name" value="Periplasmic binding protein-like II"/>
    <property type="match status" value="2"/>
</dbReference>
<dbReference type="InterPro" id="IPR005119">
    <property type="entry name" value="LysR_subst-bd"/>
</dbReference>
<dbReference type="InterPro" id="IPR036388">
    <property type="entry name" value="WH-like_DNA-bd_sf"/>
</dbReference>